<evidence type="ECO:0000256" key="4">
    <source>
        <dbReference type="ARBA" id="ARBA00022692"/>
    </source>
</evidence>
<dbReference type="PANTHER" id="PTHR42709:SF6">
    <property type="entry name" value="UNDECAPRENYL PHOSPHATE TRANSPORTER A"/>
    <property type="match status" value="1"/>
</dbReference>
<organism evidence="9 10">
    <name type="scientific">Priestia megaterium</name>
    <name type="common">Bacillus megaterium</name>
    <dbReference type="NCBI Taxonomy" id="1404"/>
    <lineage>
        <taxon>Bacteria</taxon>
        <taxon>Bacillati</taxon>
        <taxon>Bacillota</taxon>
        <taxon>Bacilli</taxon>
        <taxon>Bacillales</taxon>
        <taxon>Bacillaceae</taxon>
        <taxon>Priestia</taxon>
    </lineage>
</organism>
<dbReference type="AlphaFoldDB" id="A0A6M6DTN5"/>
<name>A0A6M6DTN5_PRIMG</name>
<reference evidence="9 10" key="1">
    <citation type="submission" date="2019-10" db="EMBL/GenBank/DDBJ databases">
        <title>Complete genome sequences for adaption low water activity.</title>
        <authorList>
            <person name="Zhao L."/>
            <person name="Zhong J."/>
        </authorList>
    </citation>
    <scope>NUCLEOTIDE SEQUENCE [LARGE SCALE GENOMIC DNA]</scope>
    <source>
        <strain evidence="9 10">FDU301</strain>
    </source>
</reference>
<feature type="transmembrane region" description="Helical" evidence="7">
    <location>
        <begin position="122"/>
        <end position="140"/>
    </location>
</feature>
<dbReference type="PANTHER" id="PTHR42709">
    <property type="entry name" value="ALKALINE PHOSPHATASE LIKE PROTEIN"/>
    <property type="match status" value="1"/>
</dbReference>
<feature type="transmembrane region" description="Helical" evidence="7">
    <location>
        <begin position="152"/>
        <end position="177"/>
    </location>
</feature>
<dbReference type="InterPro" id="IPR051311">
    <property type="entry name" value="DedA_domain"/>
</dbReference>
<comment type="subcellular location">
    <subcellularLocation>
        <location evidence="1">Cell membrane</location>
        <topology evidence="1">Multi-pass membrane protein</topology>
    </subcellularLocation>
</comment>
<feature type="transmembrane region" description="Helical" evidence="7">
    <location>
        <begin position="84"/>
        <end position="102"/>
    </location>
</feature>
<feature type="transmembrane region" description="Helical" evidence="7">
    <location>
        <begin position="39"/>
        <end position="63"/>
    </location>
</feature>
<comment type="similarity">
    <text evidence="2">Belongs to the DedA family.</text>
</comment>
<keyword evidence="4 7" id="KW-0812">Transmembrane</keyword>
<evidence type="ECO:0000256" key="1">
    <source>
        <dbReference type="ARBA" id="ARBA00004651"/>
    </source>
</evidence>
<feature type="domain" description="VTT" evidence="8">
    <location>
        <begin position="25"/>
        <end position="140"/>
    </location>
</feature>
<evidence type="ECO:0000256" key="2">
    <source>
        <dbReference type="ARBA" id="ARBA00010792"/>
    </source>
</evidence>
<dbReference type="Pfam" id="PF09335">
    <property type="entry name" value="VTT_dom"/>
    <property type="match status" value="1"/>
</dbReference>
<accession>A0A6M6DTN5</accession>
<sequence>MKIYELIRLALEIMFTPISDDVLMLTQVGIWASKDINPYIVWISSWITLFIAFLWFFLVGRFFRQVPLIENWMAKKWLQKAEKLLDHFGAWAIMLAFFVPGVRHPIHYISGMLKFPLKKYLLANFLASSLYSGGWTFMVYKFNQKIKIKLVLIWLHQHWSIVVLLLVAILFLCFIFYKVKRNKNES</sequence>
<evidence type="ECO:0000313" key="9">
    <source>
        <dbReference type="EMBL" id="QJX78050.1"/>
    </source>
</evidence>
<evidence type="ECO:0000256" key="3">
    <source>
        <dbReference type="ARBA" id="ARBA00022475"/>
    </source>
</evidence>
<protein>
    <submittedName>
        <fullName evidence="9">DedA family protein</fullName>
    </submittedName>
</protein>
<dbReference type="RefSeq" id="WP_171777382.1">
    <property type="nucleotide sequence ID" value="NZ_CP045272.1"/>
</dbReference>
<keyword evidence="6 7" id="KW-0472">Membrane</keyword>
<gene>
    <name evidence="9" type="ORF">FDZ14_18360</name>
</gene>
<evidence type="ECO:0000256" key="5">
    <source>
        <dbReference type="ARBA" id="ARBA00022989"/>
    </source>
</evidence>
<dbReference type="EMBL" id="CP045272">
    <property type="protein sequence ID" value="QJX78050.1"/>
    <property type="molecule type" value="Genomic_DNA"/>
</dbReference>
<keyword evidence="3" id="KW-1003">Cell membrane</keyword>
<evidence type="ECO:0000256" key="6">
    <source>
        <dbReference type="ARBA" id="ARBA00023136"/>
    </source>
</evidence>
<evidence type="ECO:0000256" key="7">
    <source>
        <dbReference type="SAM" id="Phobius"/>
    </source>
</evidence>
<keyword evidence="5 7" id="KW-1133">Transmembrane helix</keyword>
<dbReference type="GO" id="GO:0005886">
    <property type="term" value="C:plasma membrane"/>
    <property type="evidence" value="ECO:0007669"/>
    <property type="project" value="UniProtKB-SubCell"/>
</dbReference>
<proteinExistence type="inferred from homology"/>
<evidence type="ECO:0000259" key="8">
    <source>
        <dbReference type="Pfam" id="PF09335"/>
    </source>
</evidence>
<dbReference type="InterPro" id="IPR032816">
    <property type="entry name" value="VTT_dom"/>
</dbReference>
<dbReference type="Proteomes" id="UP000501076">
    <property type="component" value="Chromosome"/>
</dbReference>
<evidence type="ECO:0000313" key="10">
    <source>
        <dbReference type="Proteomes" id="UP000501076"/>
    </source>
</evidence>